<accession>B3RPN4</accession>
<dbReference type="EMBL" id="DS985242">
    <property type="protein sequence ID" value="EDV27666.1"/>
    <property type="molecule type" value="Genomic_DNA"/>
</dbReference>
<dbReference type="GO" id="GO:0071014">
    <property type="term" value="C:post-mRNA release spliceosomal complex"/>
    <property type="evidence" value="ECO:0000318"/>
    <property type="project" value="GO_Central"/>
</dbReference>
<dbReference type="Proteomes" id="UP000009022">
    <property type="component" value="Unassembled WGS sequence"/>
</dbReference>
<dbReference type="PANTHER" id="PTHR31551:SF1">
    <property type="entry name" value="COILED-COIL DOMAIN-CONTAINING PROTEIN 12"/>
    <property type="match status" value="1"/>
</dbReference>
<gene>
    <name evidence="2" type="ORF">TRIADDRAFT_53602</name>
</gene>
<evidence type="ECO:0000313" key="3">
    <source>
        <dbReference type="Proteomes" id="UP000009022"/>
    </source>
</evidence>
<dbReference type="OrthoDB" id="10261348at2759"/>
<dbReference type="InterPro" id="IPR013169">
    <property type="entry name" value="mRNA_splic_Cwf18-like"/>
</dbReference>
<dbReference type="HOGENOM" id="CLU_091076_3_0_1"/>
<dbReference type="PANTHER" id="PTHR31551">
    <property type="entry name" value="PRE-MRNA-SPLICING FACTOR CWF18"/>
    <property type="match status" value="1"/>
</dbReference>
<feature type="region of interest" description="Disordered" evidence="1">
    <location>
        <begin position="22"/>
        <end position="81"/>
    </location>
</feature>
<dbReference type="CTD" id="6750715"/>
<evidence type="ECO:0008006" key="4">
    <source>
        <dbReference type="Google" id="ProtNLM"/>
    </source>
</evidence>
<organism evidence="2 3">
    <name type="scientific">Trichoplax adhaerens</name>
    <name type="common">Trichoplax reptans</name>
    <dbReference type="NCBI Taxonomy" id="10228"/>
    <lineage>
        <taxon>Eukaryota</taxon>
        <taxon>Metazoa</taxon>
        <taxon>Placozoa</taxon>
        <taxon>Uniplacotomia</taxon>
        <taxon>Trichoplacea</taxon>
        <taxon>Trichoplacidae</taxon>
        <taxon>Trichoplax</taxon>
    </lineage>
</organism>
<reference evidence="2 3" key="1">
    <citation type="journal article" date="2008" name="Nature">
        <title>The Trichoplax genome and the nature of placozoans.</title>
        <authorList>
            <person name="Srivastava M."/>
            <person name="Begovic E."/>
            <person name="Chapman J."/>
            <person name="Putnam N.H."/>
            <person name="Hellsten U."/>
            <person name="Kawashima T."/>
            <person name="Kuo A."/>
            <person name="Mitros T."/>
            <person name="Salamov A."/>
            <person name="Carpenter M.L."/>
            <person name="Signorovitch A.Y."/>
            <person name="Moreno M.A."/>
            <person name="Kamm K."/>
            <person name="Grimwood J."/>
            <person name="Schmutz J."/>
            <person name="Shapiro H."/>
            <person name="Grigoriev I.V."/>
            <person name="Buss L.W."/>
            <person name="Schierwater B."/>
            <person name="Dellaporta S.L."/>
            <person name="Rokhsar D.S."/>
        </authorList>
    </citation>
    <scope>NUCLEOTIDE SEQUENCE [LARGE SCALE GENOMIC DNA]</scope>
    <source>
        <strain evidence="2 3">Grell-BS-1999</strain>
    </source>
</reference>
<dbReference type="OMA" id="KFDDPVA"/>
<feature type="compositionally biased region" description="Basic and acidic residues" evidence="1">
    <location>
        <begin position="63"/>
        <end position="72"/>
    </location>
</feature>
<name>B3RPN4_TRIAD</name>
<dbReference type="InParanoid" id="B3RPN4"/>
<protein>
    <recommendedName>
        <fullName evidence="4">Coiled-coil domain-containing protein 12</fullName>
    </recommendedName>
</protein>
<dbReference type="GO" id="GO:0005684">
    <property type="term" value="C:U2-type spliceosomal complex"/>
    <property type="evidence" value="ECO:0000318"/>
    <property type="project" value="GO_Central"/>
</dbReference>
<dbReference type="GeneID" id="6750715"/>
<dbReference type="FunCoup" id="B3RPN4">
    <property type="interactions" value="2089"/>
</dbReference>
<dbReference type="eggNOG" id="KOG3407">
    <property type="taxonomic scope" value="Eukaryota"/>
</dbReference>
<dbReference type="Pfam" id="PF08315">
    <property type="entry name" value="cwf18"/>
    <property type="match status" value="1"/>
</dbReference>
<keyword evidence="3" id="KW-1185">Reference proteome</keyword>
<feature type="compositionally biased region" description="Basic and acidic residues" evidence="1">
    <location>
        <begin position="22"/>
        <end position="43"/>
    </location>
</feature>
<dbReference type="STRING" id="10228.B3RPN4"/>
<evidence type="ECO:0000313" key="2">
    <source>
        <dbReference type="EMBL" id="EDV27666.1"/>
    </source>
</evidence>
<dbReference type="PhylomeDB" id="B3RPN4"/>
<sequence>MATEGISSLELAALERKGRLKALAKEKGDSHGNSKDRGEKRQLENTSSNMPRVKFRNYLPQDDSLKDQKMEKPSAPTAQEDVEEILSSTNANTKYEGVDLVNLAPRKPDWDLKRTIEDKMQKLERKTQRSIVDIIRERLREGNLATAVETVTNNAGYEGDSD</sequence>
<dbReference type="KEGG" id="tad:TRIADDRAFT_53602"/>
<proteinExistence type="predicted"/>
<evidence type="ECO:0000256" key="1">
    <source>
        <dbReference type="SAM" id="MobiDB-lite"/>
    </source>
</evidence>
<dbReference type="RefSeq" id="XP_002109500.1">
    <property type="nucleotide sequence ID" value="XM_002109464.1"/>
</dbReference>
<dbReference type="AlphaFoldDB" id="B3RPN4"/>